<evidence type="ECO:0000256" key="3">
    <source>
        <dbReference type="ARBA" id="ARBA00022989"/>
    </source>
</evidence>
<gene>
    <name evidence="7" type="ORF">M422DRAFT_68052</name>
</gene>
<dbReference type="OrthoDB" id="100006at2759"/>
<proteinExistence type="predicted"/>
<evidence type="ECO:0000256" key="5">
    <source>
        <dbReference type="SAM" id="MobiDB-lite"/>
    </source>
</evidence>
<feature type="region of interest" description="Disordered" evidence="5">
    <location>
        <begin position="401"/>
        <end position="425"/>
    </location>
</feature>
<dbReference type="Proteomes" id="UP000054279">
    <property type="component" value="Unassembled WGS sequence"/>
</dbReference>
<evidence type="ECO:0000313" key="8">
    <source>
        <dbReference type="Proteomes" id="UP000054279"/>
    </source>
</evidence>
<feature type="transmembrane region" description="Helical" evidence="6">
    <location>
        <begin position="85"/>
        <end position="110"/>
    </location>
</feature>
<evidence type="ECO:0000256" key="1">
    <source>
        <dbReference type="ARBA" id="ARBA00004141"/>
    </source>
</evidence>
<reference evidence="7 8" key="1">
    <citation type="submission" date="2014-06" db="EMBL/GenBank/DDBJ databases">
        <title>Evolutionary Origins and Diversification of the Mycorrhizal Mutualists.</title>
        <authorList>
            <consortium name="DOE Joint Genome Institute"/>
            <consortium name="Mycorrhizal Genomics Consortium"/>
            <person name="Kohler A."/>
            <person name="Kuo A."/>
            <person name="Nagy L.G."/>
            <person name="Floudas D."/>
            <person name="Copeland A."/>
            <person name="Barry K.W."/>
            <person name="Cichocki N."/>
            <person name="Veneault-Fourrey C."/>
            <person name="LaButti K."/>
            <person name="Lindquist E.A."/>
            <person name="Lipzen A."/>
            <person name="Lundell T."/>
            <person name="Morin E."/>
            <person name="Murat C."/>
            <person name="Riley R."/>
            <person name="Ohm R."/>
            <person name="Sun H."/>
            <person name="Tunlid A."/>
            <person name="Henrissat B."/>
            <person name="Grigoriev I.V."/>
            <person name="Hibbett D.S."/>
            <person name="Martin F."/>
        </authorList>
    </citation>
    <scope>NUCLEOTIDE SEQUENCE [LARGE SCALE GENOMIC DNA]</scope>
    <source>
        <strain evidence="7 8">SS14</strain>
    </source>
</reference>
<accession>A0A0C9V5N5</accession>
<name>A0A0C9V5N5_SPHS4</name>
<dbReference type="AlphaFoldDB" id="A0A0C9V5N5"/>
<keyword evidence="8" id="KW-1185">Reference proteome</keyword>
<feature type="transmembrane region" description="Helical" evidence="6">
    <location>
        <begin position="122"/>
        <end position="152"/>
    </location>
</feature>
<keyword evidence="3 6" id="KW-1133">Transmembrane helix</keyword>
<keyword evidence="4 6" id="KW-0472">Membrane</keyword>
<protein>
    <recommendedName>
        <fullName evidence="9">Glucose receptor Git3 N-terminal domain-containing protein</fullName>
    </recommendedName>
</protein>
<feature type="transmembrane region" description="Helical" evidence="6">
    <location>
        <begin position="290"/>
        <end position="310"/>
    </location>
</feature>
<evidence type="ECO:0008006" key="9">
    <source>
        <dbReference type="Google" id="ProtNLM"/>
    </source>
</evidence>
<dbReference type="SUPFAM" id="SSF81321">
    <property type="entry name" value="Family A G protein-coupled receptor-like"/>
    <property type="match status" value="1"/>
</dbReference>
<feature type="transmembrane region" description="Helical" evidence="6">
    <location>
        <begin position="159"/>
        <end position="179"/>
    </location>
</feature>
<comment type="subcellular location">
    <subcellularLocation>
        <location evidence="1">Membrane</location>
        <topology evidence="1">Multi-pass membrane protein</topology>
    </subcellularLocation>
</comment>
<feature type="transmembrane region" description="Helical" evidence="6">
    <location>
        <begin position="213"/>
        <end position="235"/>
    </location>
</feature>
<evidence type="ECO:0000256" key="4">
    <source>
        <dbReference type="ARBA" id="ARBA00023136"/>
    </source>
</evidence>
<dbReference type="Gene3D" id="1.20.1070.10">
    <property type="entry name" value="Rhodopsin 7-helix transmembrane proteins"/>
    <property type="match status" value="1"/>
</dbReference>
<dbReference type="PANTHER" id="PTHR23112:SF37">
    <property type="entry name" value="G PROTEIN-COUPLED RECEPTOR GPR1"/>
    <property type="match status" value="1"/>
</dbReference>
<dbReference type="PANTHER" id="PTHR23112">
    <property type="entry name" value="G PROTEIN-COUPLED RECEPTOR 157-RELATED"/>
    <property type="match status" value="1"/>
</dbReference>
<dbReference type="GO" id="GO:0005886">
    <property type="term" value="C:plasma membrane"/>
    <property type="evidence" value="ECO:0007669"/>
    <property type="project" value="TreeGrafter"/>
</dbReference>
<evidence type="ECO:0000313" key="7">
    <source>
        <dbReference type="EMBL" id="KIJ42239.1"/>
    </source>
</evidence>
<feature type="transmembrane region" description="Helical" evidence="6">
    <location>
        <begin position="40"/>
        <end position="60"/>
    </location>
</feature>
<evidence type="ECO:0000256" key="2">
    <source>
        <dbReference type="ARBA" id="ARBA00022692"/>
    </source>
</evidence>
<keyword evidence="2 6" id="KW-0812">Transmembrane</keyword>
<dbReference type="GO" id="GO:0004930">
    <property type="term" value="F:G protein-coupled receptor activity"/>
    <property type="evidence" value="ECO:0007669"/>
    <property type="project" value="TreeGrafter"/>
</dbReference>
<dbReference type="HOGENOM" id="CLU_027149_0_1_1"/>
<evidence type="ECO:0000256" key="6">
    <source>
        <dbReference type="SAM" id="Phobius"/>
    </source>
</evidence>
<dbReference type="GO" id="GO:0007189">
    <property type="term" value="P:adenylate cyclase-activating G protein-coupled receptor signaling pathway"/>
    <property type="evidence" value="ECO:0007669"/>
    <property type="project" value="TreeGrafter"/>
</dbReference>
<sequence length="425" mass="46901">MSVPHSPPSRGNCTIDLSSGEEIGLACHNYSPPKCVNGKFNAAAGCASLVAVSGLAYIVLRNASRHLKLRQNPTMRWWQILRSPIEIYMINLLMGDFLQGIGIAMNILWVNKGYVACTTTCTIQGIILFMSETLVAMSTLALAIHTAFIILYRRGAESIATSLAVVGGIWVYILLFAIIPNSVHPKGEDKFIRPTLFWCWVGPRYTAERIAGAYFWLWFTAVASLVIYILLYLCLRGNIRVDTKRWWKIKLSRRAMDSNSESSGQVNWQVASDTPQVSERITPARKAFSMLLYPLAYIGTILGLSAVRWIDFAMGTQTKGSEYHETIPPAATFTAQIIFALSGVVNVALLVKTRPGLLYLGISPRKSEDESRPSDSGMRTNTVPVIDLGFLSVSSDNISVDQEDDSLRTDSSMGVSSEKEIVSKL</sequence>
<feature type="transmembrane region" description="Helical" evidence="6">
    <location>
        <begin position="330"/>
        <end position="351"/>
    </location>
</feature>
<organism evidence="7 8">
    <name type="scientific">Sphaerobolus stellatus (strain SS14)</name>
    <dbReference type="NCBI Taxonomy" id="990650"/>
    <lineage>
        <taxon>Eukaryota</taxon>
        <taxon>Fungi</taxon>
        <taxon>Dikarya</taxon>
        <taxon>Basidiomycota</taxon>
        <taxon>Agaricomycotina</taxon>
        <taxon>Agaricomycetes</taxon>
        <taxon>Phallomycetidae</taxon>
        <taxon>Geastrales</taxon>
        <taxon>Sphaerobolaceae</taxon>
        <taxon>Sphaerobolus</taxon>
    </lineage>
</organism>
<dbReference type="EMBL" id="KN837131">
    <property type="protein sequence ID" value="KIJ42239.1"/>
    <property type="molecule type" value="Genomic_DNA"/>
</dbReference>